<organism evidence="1 2">
    <name type="scientific">Aromatoleum petrolei</name>
    <dbReference type="NCBI Taxonomy" id="76116"/>
    <lineage>
        <taxon>Bacteria</taxon>
        <taxon>Pseudomonadati</taxon>
        <taxon>Pseudomonadota</taxon>
        <taxon>Betaproteobacteria</taxon>
        <taxon>Rhodocyclales</taxon>
        <taxon>Rhodocyclaceae</taxon>
        <taxon>Aromatoleum</taxon>
    </lineage>
</organism>
<evidence type="ECO:0000313" key="1">
    <source>
        <dbReference type="EMBL" id="NMF88803.1"/>
    </source>
</evidence>
<comment type="caution">
    <text evidence="1">The sequence shown here is derived from an EMBL/GenBank/DDBJ whole genome shotgun (WGS) entry which is preliminary data.</text>
</comment>
<accession>A0ABX1MM21</accession>
<reference evidence="1 2" key="1">
    <citation type="submission" date="2019-12" db="EMBL/GenBank/DDBJ databases">
        <title>Comparative genomics gives insights into the taxonomy of the Azoarcus-Aromatoleum group and reveals separate origins of nif in the plant-associated Azoarcus and non-plant-associated Aromatoleum sub-groups.</title>
        <authorList>
            <person name="Lafos M."/>
            <person name="Maluk M."/>
            <person name="Batista M."/>
            <person name="Junghare M."/>
            <person name="Carmona M."/>
            <person name="Faoro H."/>
            <person name="Cruz L.M."/>
            <person name="Battistoni F."/>
            <person name="De Souza E."/>
            <person name="Pedrosa F."/>
            <person name="Chen W.-M."/>
            <person name="Poole P.S."/>
            <person name="Dixon R.A."/>
            <person name="James E.K."/>
        </authorList>
    </citation>
    <scope>NUCLEOTIDE SEQUENCE [LARGE SCALE GENOMIC DNA]</scope>
    <source>
        <strain evidence="1 2">ToN1</strain>
    </source>
</reference>
<name>A0ABX1MM21_9RHOO</name>
<sequence>MNGPNAPILNFTPRAELEPLANLEAFIELCKHSEVLGASTQFDNNVWDLGYFRGQNKVNRAVFSTHEAAKKDKPEPSLPQPFLDFAKAALVYLHDKNPVESQSQRIAALRCLEAALRQSSKGSRPTAVDETVLDCAVELAKQVSAGVAYRIAGQLASIADFMRSKGFISLRQRWMHGVKKPGETGSRISKEALKARQDKLPSAAALRALGGIFFDAFKPADVLVASETALMLCAPERINEVLRLRRNCVVEGDGEYHGKLGLRWAGSKGFEDTVKWLPSEMAPIARQAVANILRVTTPAQQLAAWYTANPRKLYLHDEAAHLRSKEVLTLNDIGLILWGGRAEKSSAVNWARLVKKLPQQPLGGRRIGYLFEDVERAVIAMLPETFPYVPGAPELLCQDAMAVMRTNEMHSEKATYLCMFSCVDEGVITNHFGAREDRSSMFERFTYTEDDGSPIQLRSHSLRHYLNMLAQTGGLSSTEIAIFSGRKDVAQNRAYDHRTSEEVQAPISRALKEGFTSELEPLVSGSRGLVTRSEFKGLGLTAAHTTEFGWCPHDFASEPCQMYRDCINCEEHECIKGEEHKEANLRLLKSETEYLLRQAQEALSEEDYGADTWVKHQIETVERVNALLSILDDPAVSVGARIRLDVANAPLITANNAHPVKIAKNTRRKALA</sequence>
<dbReference type="EMBL" id="WTVR01000016">
    <property type="protein sequence ID" value="NMF88803.1"/>
    <property type="molecule type" value="Genomic_DNA"/>
</dbReference>
<keyword evidence="2" id="KW-1185">Reference proteome</keyword>
<dbReference type="RefSeq" id="WP_169206209.1">
    <property type="nucleotide sequence ID" value="NZ_CP059560.1"/>
</dbReference>
<protein>
    <submittedName>
        <fullName evidence="1">Integrase</fullName>
    </submittedName>
</protein>
<evidence type="ECO:0000313" key="2">
    <source>
        <dbReference type="Proteomes" id="UP000652074"/>
    </source>
</evidence>
<gene>
    <name evidence="1" type="ORF">GPA26_09980</name>
</gene>
<proteinExistence type="predicted"/>
<dbReference type="Proteomes" id="UP000652074">
    <property type="component" value="Unassembled WGS sequence"/>
</dbReference>